<dbReference type="EMBL" id="HBGN01001177">
    <property type="protein sequence ID" value="CAD9314349.1"/>
    <property type="molecule type" value="Transcribed_RNA"/>
</dbReference>
<proteinExistence type="predicted"/>
<accession>A0A7S1VXL3</accession>
<sequence length="169" mass="18940">MKRRHYEPTEGGHLCQLVYAESASKTTTNGEEQSAETTRRNAIFFPTDGRRTDEIGVFRGYIFSPRKWKSRSKQTRVGQKSQVVYGPTSHCPIPSYNTQDSSGRSQDPAQSPRVGIEPPQAEKSQQDKRGAVTQFPPQDKATIANETNGIFPRVKISKHNRNACDARVC</sequence>
<reference evidence="2" key="1">
    <citation type="submission" date="2021-01" db="EMBL/GenBank/DDBJ databases">
        <authorList>
            <person name="Corre E."/>
            <person name="Pelletier E."/>
            <person name="Niang G."/>
            <person name="Scheremetjew M."/>
            <person name="Finn R."/>
            <person name="Kale V."/>
            <person name="Holt S."/>
            <person name="Cochrane G."/>
            <person name="Meng A."/>
            <person name="Brown T."/>
            <person name="Cohen L."/>
        </authorList>
    </citation>
    <scope>NUCLEOTIDE SEQUENCE</scope>
    <source>
        <strain evidence="2">Pop2</strain>
    </source>
</reference>
<protein>
    <submittedName>
        <fullName evidence="2">Uncharacterized protein</fullName>
    </submittedName>
</protein>
<organism evidence="2">
    <name type="scientific">Ditylum brightwellii</name>
    <dbReference type="NCBI Taxonomy" id="49249"/>
    <lineage>
        <taxon>Eukaryota</taxon>
        <taxon>Sar</taxon>
        <taxon>Stramenopiles</taxon>
        <taxon>Ochrophyta</taxon>
        <taxon>Bacillariophyta</taxon>
        <taxon>Mediophyceae</taxon>
        <taxon>Lithodesmiophycidae</taxon>
        <taxon>Lithodesmiales</taxon>
        <taxon>Lithodesmiaceae</taxon>
        <taxon>Ditylum</taxon>
    </lineage>
</organism>
<evidence type="ECO:0000313" key="2">
    <source>
        <dbReference type="EMBL" id="CAD9314349.1"/>
    </source>
</evidence>
<feature type="region of interest" description="Disordered" evidence="1">
    <location>
        <begin position="68"/>
        <end position="149"/>
    </location>
</feature>
<name>A0A7S1VXL3_9STRA</name>
<evidence type="ECO:0000256" key="1">
    <source>
        <dbReference type="SAM" id="MobiDB-lite"/>
    </source>
</evidence>
<feature type="compositionally biased region" description="Polar residues" evidence="1">
    <location>
        <begin position="95"/>
        <end position="109"/>
    </location>
</feature>
<dbReference type="AlphaFoldDB" id="A0A7S1VXL3"/>
<gene>
    <name evidence="2" type="ORF">DBRI1063_LOCUS755</name>
</gene>